<evidence type="ECO:0000259" key="2">
    <source>
        <dbReference type="Pfam" id="PF09820"/>
    </source>
</evidence>
<dbReference type="Pfam" id="PF09820">
    <property type="entry name" value="AAA-ATPase_like"/>
    <property type="match status" value="1"/>
</dbReference>
<feature type="domain" description="AAA-ATPase-like" evidence="2">
    <location>
        <begin position="7"/>
        <end position="123"/>
    </location>
</feature>
<evidence type="ECO:0000313" key="3">
    <source>
        <dbReference type="EMBL" id="AUX30032.1"/>
    </source>
</evidence>
<organism evidence="3 4">
    <name type="scientific">Sorangium cellulosum</name>
    <name type="common">Polyangium cellulosum</name>
    <dbReference type="NCBI Taxonomy" id="56"/>
    <lineage>
        <taxon>Bacteria</taxon>
        <taxon>Pseudomonadati</taxon>
        <taxon>Myxococcota</taxon>
        <taxon>Polyangia</taxon>
        <taxon>Polyangiales</taxon>
        <taxon>Polyangiaceae</taxon>
        <taxon>Sorangium</taxon>
    </lineage>
</organism>
<evidence type="ECO:0000256" key="1">
    <source>
        <dbReference type="SAM" id="MobiDB-lite"/>
    </source>
</evidence>
<dbReference type="PANTHER" id="PTHR34825">
    <property type="entry name" value="CONSERVED PROTEIN, WITH A WEAK D-GALACTARATE DEHYDRATASE/ALTRONATE HYDROLASE DOMAIN"/>
    <property type="match status" value="1"/>
</dbReference>
<evidence type="ECO:0000313" key="4">
    <source>
        <dbReference type="Proteomes" id="UP000295497"/>
    </source>
</evidence>
<name>A0A4V0NFK9_SORCE</name>
<feature type="compositionally biased region" description="Basic residues" evidence="1">
    <location>
        <begin position="184"/>
        <end position="213"/>
    </location>
</feature>
<dbReference type="Proteomes" id="UP000295497">
    <property type="component" value="Chromosome"/>
</dbReference>
<feature type="compositionally biased region" description="Low complexity" evidence="1">
    <location>
        <begin position="215"/>
        <end position="231"/>
    </location>
</feature>
<feature type="compositionally biased region" description="Basic and acidic residues" evidence="1">
    <location>
        <begin position="289"/>
        <end position="300"/>
    </location>
</feature>
<accession>A0A4V0NFK9</accession>
<dbReference type="EMBL" id="CP012672">
    <property type="protein sequence ID" value="AUX30032.1"/>
    <property type="molecule type" value="Genomic_DNA"/>
</dbReference>
<dbReference type="InterPro" id="IPR018631">
    <property type="entry name" value="AAA-ATPase-like_dom"/>
</dbReference>
<feature type="region of interest" description="Disordered" evidence="1">
    <location>
        <begin position="162"/>
        <end position="322"/>
    </location>
</feature>
<dbReference type="PANTHER" id="PTHR34825:SF1">
    <property type="entry name" value="AAA-ATPASE-LIKE DOMAIN-CONTAINING PROTEIN"/>
    <property type="match status" value="1"/>
</dbReference>
<protein>
    <recommendedName>
        <fullName evidence="2">AAA-ATPase-like domain-containing protein</fullName>
    </recommendedName>
</protein>
<sequence>MPFVPALGQSDFRELRRAGAGYVDKTSFIGQLLADPAQVVLFPRPRRFGKTLNLSTLAYFLEKSDEDLSPLFQDLSVWSDPAARAHFQQHPILFLTFKDIKTLSYEITLEGLRRELEGLYAKHRYLQPLLGPQQRHRLLDSERSPLRNVLRLHRCGGARRAAARHRDVLSGPRRPGAGDALSRLHPRPARAARGRLRRPLQPRVRPRPRRRPRATADAGASRGRAGAQGAAARRDAGAGAPRRRAAGPRSPLRAGARRRRRRARARACRGLRRKARLGAAGRRRPHPAPRTDPRGTDRSGHVSWCGAQRPARLRTAPRQTVT</sequence>
<reference evidence="3 4" key="1">
    <citation type="submission" date="2015-09" db="EMBL/GenBank/DDBJ databases">
        <title>Sorangium comparison.</title>
        <authorList>
            <person name="Zaburannyi N."/>
            <person name="Bunk B."/>
            <person name="Overmann J."/>
            <person name="Mueller R."/>
        </authorList>
    </citation>
    <scope>NUCLEOTIDE SEQUENCE [LARGE SCALE GENOMIC DNA]</scope>
    <source>
        <strain evidence="3 4">So ce836</strain>
    </source>
</reference>
<feature type="compositionally biased region" description="Basic residues" evidence="1">
    <location>
        <begin position="255"/>
        <end position="287"/>
    </location>
</feature>
<proteinExistence type="predicted"/>
<dbReference type="AlphaFoldDB" id="A0A4V0NFK9"/>
<gene>
    <name evidence="3" type="ORF">SOCE836_021270</name>
</gene>